<evidence type="ECO:0000256" key="8">
    <source>
        <dbReference type="PROSITE-ProRule" id="PRU00035"/>
    </source>
</evidence>
<evidence type="ECO:0000256" key="7">
    <source>
        <dbReference type="ARBA" id="ARBA00023242"/>
    </source>
</evidence>
<evidence type="ECO:0000256" key="4">
    <source>
        <dbReference type="ARBA" id="ARBA00023015"/>
    </source>
</evidence>
<dbReference type="FunFam" id="1.20.920.10:FF:000083">
    <property type="entry name" value="WGS project CABT00000000 data, contig 2.8"/>
    <property type="match status" value="1"/>
</dbReference>
<feature type="compositionally biased region" description="Basic residues" evidence="9">
    <location>
        <begin position="210"/>
        <end position="220"/>
    </location>
</feature>
<keyword evidence="7" id="KW-0539">Nucleus</keyword>
<keyword evidence="2" id="KW-0677">Repeat</keyword>
<evidence type="ECO:0000256" key="5">
    <source>
        <dbReference type="ARBA" id="ARBA00023117"/>
    </source>
</evidence>
<feature type="domain" description="Bromo" evidence="10">
    <location>
        <begin position="58"/>
        <end position="128"/>
    </location>
</feature>
<feature type="compositionally biased region" description="Basic and acidic residues" evidence="9">
    <location>
        <begin position="15"/>
        <end position="36"/>
    </location>
</feature>
<name>A0A4U9FCN3_GIBZA</name>
<evidence type="ECO:0000256" key="9">
    <source>
        <dbReference type="SAM" id="MobiDB-lite"/>
    </source>
</evidence>
<dbReference type="PROSITE" id="PS50014">
    <property type="entry name" value="BROMODOMAIN_2"/>
    <property type="match status" value="2"/>
</dbReference>
<evidence type="ECO:0000256" key="3">
    <source>
        <dbReference type="ARBA" id="ARBA00022853"/>
    </source>
</evidence>
<comment type="subcellular location">
    <subcellularLocation>
        <location evidence="1">Nucleus</location>
    </subcellularLocation>
</comment>
<dbReference type="InterPro" id="IPR001487">
    <property type="entry name" value="Bromodomain"/>
</dbReference>
<proteinExistence type="predicted"/>
<dbReference type="Gene3D" id="1.20.920.10">
    <property type="entry name" value="Bromodomain-like"/>
    <property type="match status" value="2"/>
</dbReference>
<evidence type="ECO:0000313" key="13">
    <source>
        <dbReference type="Proteomes" id="UP000746612"/>
    </source>
</evidence>
<dbReference type="InterPro" id="IPR054551">
    <property type="entry name" value="RSC4_Ig-like"/>
</dbReference>
<keyword evidence="5 8" id="KW-0103">Bromodomain</keyword>
<feature type="compositionally biased region" description="Polar residues" evidence="9">
    <location>
        <begin position="436"/>
        <end position="449"/>
    </location>
</feature>
<dbReference type="EMBL" id="CAAKMV010000185">
    <property type="protein sequence ID" value="VIO63727.1"/>
    <property type="molecule type" value="Genomic_DNA"/>
</dbReference>
<evidence type="ECO:0000256" key="6">
    <source>
        <dbReference type="ARBA" id="ARBA00023163"/>
    </source>
</evidence>
<dbReference type="PANTHER" id="PTHR16062:SF19">
    <property type="entry name" value="PROTEIN POLYBROMO-1"/>
    <property type="match status" value="1"/>
</dbReference>
<protein>
    <recommendedName>
        <fullName evidence="10">Bromo domain-containing protein</fullName>
    </recommendedName>
</protein>
<dbReference type="InterPro" id="IPR036427">
    <property type="entry name" value="Bromodomain-like_sf"/>
</dbReference>
<keyword evidence="6" id="KW-0804">Transcription</keyword>
<evidence type="ECO:0000259" key="10">
    <source>
        <dbReference type="PROSITE" id="PS50014"/>
    </source>
</evidence>
<dbReference type="PANTHER" id="PTHR16062">
    <property type="entry name" value="SWI/SNF-RELATED"/>
    <property type="match status" value="1"/>
</dbReference>
<evidence type="ECO:0000313" key="12">
    <source>
        <dbReference type="EMBL" id="VIO63727.1"/>
    </source>
</evidence>
<dbReference type="InterPro" id="IPR037382">
    <property type="entry name" value="Rsc/polybromo"/>
</dbReference>
<dbReference type="Proteomes" id="UP000746612">
    <property type="component" value="Unassembled WGS sequence"/>
</dbReference>
<dbReference type="AlphaFoldDB" id="A0A4U9FCN3"/>
<dbReference type="SUPFAM" id="SSF47370">
    <property type="entry name" value="Bromodomain"/>
    <property type="match status" value="2"/>
</dbReference>
<dbReference type="GO" id="GO:0016586">
    <property type="term" value="C:RSC-type complex"/>
    <property type="evidence" value="ECO:0007669"/>
    <property type="project" value="InterPro"/>
</dbReference>
<accession>A0A4U9FCN3</accession>
<dbReference type="CDD" id="cd04369">
    <property type="entry name" value="Bromodomain"/>
    <property type="match status" value="2"/>
</dbReference>
<dbReference type="Pfam" id="PF22994">
    <property type="entry name" value="RSC4_Ig_like"/>
    <property type="match status" value="1"/>
</dbReference>
<feature type="compositionally biased region" description="Low complexity" evidence="9">
    <location>
        <begin position="455"/>
        <end position="474"/>
    </location>
</feature>
<feature type="region of interest" description="Disordered" evidence="9">
    <location>
        <begin position="1"/>
        <end position="40"/>
    </location>
</feature>
<keyword evidence="3" id="KW-0156">Chromatin regulator</keyword>
<dbReference type="GO" id="GO:0006368">
    <property type="term" value="P:transcription elongation by RNA polymerase II"/>
    <property type="evidence" value="ECO:0007669"/>
    <property type="project" value="TreeGrafter"/>
</dbReference>
<dbReference type="OrthoDB" id="6017at2759"/>
<evidence type="ECO:0000256" key="1">
    <source>
        <dbReference type="ARBA" id="ARBA00004123"/>
    </source>
</evidence>
<evidence type="ECO:0000313" key="11">
    <source>
        <dbReference type="EMBL" id="CAG2005098.1"/>
    </source>
</evidence>
<reference evidence="12" key="1">
    <citation type="submission" date="2019-04" db="EMBL/GenBank/DDBJ databases">
        <authorList>
            <person name="Melise S."/>
            <person name="Noan J."/>
            <person name="Okalmin O."/>
        </authorList>
    </citation>
    <scope>NUCLEOTIDE SEQUENCE</scope>
    <source>
        <strain evidence="12">FN9</strain>
    </source>
</reference>
<feature type="region of interest" description="Disordered" evidence="9">
    <location>
        <begin position="378"/>
        <end position="485"/>
    </location>
</feature>
<dbReference type="GO" id="GO:0006338">
    <property type="term" value="P:chromatin remodeling"/>
    <property type="evidence" value="ECO:0007669"/>
    <property type="project" value="InterPro"/>
</dbReference>
<feature type="compositionally biased region" description="Acidic residues" evidence="9">
    <location>
        <begin position="162"/>
        <end position="207"/>
    </location>
</feature>
<gene>
    <name evidence="12" type="ORF">FUG_LOCUS541865</name>
    <name evidence="11" type="ORF">MDCFG202_LOCUS496334</name>
</gene>
<reference evidence="11" key="2">
    <citation type="submission" date="2021-03" db="EMBL/GenBank/DDBJ databases">
        <authorList>
            <person name="Alouane T."/>
            <person name="Langin T."/>
            <person name="Bonhomme L."/>
        </authorList>
    </citation>
    <scope>NUCLEOTIDE SEQUENCE</scope>
    <source>
        <strain evidence="11">MDC_Fg202</strain>
    </source>
</reference>
<evidence type="ECO:0000256" key="2">
    <source>
        <dbReference type="ARBA" id="ARBA00022737"/>
    </source>
</evidence>
<feature type="domain" description="Bromo" evidence="10">
    <location>
        <begin position="286"/>
        <end position="360"/>
    </location>
</feature>
<dbReference type="GO" id="GO:0003682">
    <property type="term" value="F:chromatin binding"/>
    <property type="evidence" value="ECO:0007669"/>
    <property type="project" value="TreeGrafter"/>
</dbReference>
<dbReference type="Pfam" id="PF00439">
    <property type="entry name" value="Bromodomain"/>
    <property type="match status" value="2"/>
</dbReference>
<dbReference type="EMBL" id="CAJPIJ010000183">
    <property type="protein sequence ID" value="CAG2005098.1"/>
    <property type="molecule type" value="Genomic_DNA"/>
</dbReference>
<sequence length="697" mass="77124">MDSKRKANGPSSAENDDRGSKRRRLTNDFDLSKGENPESTTAYGLSFLELLRKTADKSGRLVATNFEELPPRDGNDDYYENTRMPISISMIENKLNNGEFENLSELEGYFKRMISNAKEYYSRSDPEFDDAERIRKALSNYMTKTNPAYEARGYQVLPTPFPDEDGEDNQDNDEIEENGEEDEDDEAEEPEEDDDEKEDDEEEEEELPTSRRRTTITLKRRGPDRTPARRASTRGKETPKPAAPAAKPDHQYEDLPFKGLSFQQAQEKLVEEVIRREDPGYDGPYFEAFINLPPRSLKEYYKVISDPMSLRKLQRAVKGMHGRGGSTGISDFKSWAAFEEKAKLLWTNAYFFNEEGSEIYSVAQELEEFFTEQLKQAQADVPEPLQPKIKLKVGGTSDTSTPGPKKITIHVGGQRDSADSPVPGQQKEAANGLGVNGTTRTSTPAQAINPQLEKAGSTSVSAAPSPSPSTQAASKTEEAAPAPSLAVVQQPQNALLAGQATPGVPTAATGPIFAPIPVAPPQPITNPLINGYMDQKHPRRPGKGIIILLTSSKQSLTNSGLDDALIESVKIQVHPTLQSHSPVLATVKPNPKEMDQAATVNLPSHLTRILVVTAIPNHLHNRQYSLWTLVNKQPFKPLHLQAPGQKPNERAFEAMLHHGINVIETHLIAAIPRDERVPGGPEVELEVFTITVNVLRN</sequence>
<keyword evidence="4" id="KW-0805">Transcription regulation</keyword>
<dbReference type="SMART" id="SM00297">
    <property type="entry name" value="BROMO"/>
    <property type="match status" value="2"/>
</dbReference>
<feature type="region of interest" description="Disordered" evidence="9">
    <location>
        <begin position="141"/>
        <end position="250"/>
    </location>
</feature>
<organism evidence="11 13">
    <name type="scientific">Gibberella zeae</name>
    <name type="common">Wheat head blight fungus</name>
    <name type="synonym">Fusarium graminearum</name>
    <dbReference type="NCBI Taxonomy" id="5518"/>
    <lineage>
        <taxon>Eukaryota</taxon>
        <taxon>Fungi</taxon>
        <taxon>Dikarya</taxon>
        <taxon>Ascomycota</taxon>
        <taxon>Pezizomycotina</taxon>
        <taxon>Sordariomycetes</taxon>
        <taxon>Hypocreomycetidae</taxon>
        <taxon>Hypocreales</taxon>
        <taxon>Nectriaceae</taxon>
        <taxon>Fusarium</taxon>
    </lineage>
</organism>